<keyword evidence="4" id="KW-1185">Reference proteome</keyword>
<feature type="region of interest" description="Disordered" evidence="2">
    <location>
        <begin position="240"/>
        <end position="270"/>
    </location>
</feature>
<dbReference type="InterPro" id="IPR050767">
    <property type="entry name" value="Sel1_AlgK"/>
</dbReference>
<gene>
    <name evidence="3" type="ORF">THAOC_19591</name>
</gene>
<evidence type="ECO:0000256" key="2">
    <source>
        <dbReference type="SAM" id="MobiDB-lite"/>
    </source>
</evidence>
<evidence type="ECO:0000313" key="3">
    <source>
        <dbReference type="EMBL" id="EJK60117.1"/>
    </source>
</evidence>
<reference evidence="3 4" key="1">
    <citation type="journal article" date="2012" name="Genome Biol.">
        <title>Genome and low-iron response of an oceanic diatom adapted to chronic iron limitation.</title>
        <authorList>
            <person name="Lommer M."/>
            <person name="Specht M."/>
            <person name="Roy A.S."/>
            <person name="Kraemer L."/>
            <person name="Andreson R."/>
            <person name="Gutowska M.A."/>
            <person name="Wolf J."/>
            <person name="Bergner S.V."/>
            <person name="Schilhabel M.B."/>
            <person name="Klostermeier U.C."/>
            <person name="Beiko R.G."/>
            <person name="Rosenstiel P."/>
            <person name="Hippler M."/>
            <person name="Laroche J."/>
        </authorList>
    </citation>
    <scope>NUCLEOTIDE SEQUENCE [LARGE SCALE GENOMIC DNA]</scope>
    <source>
        <strain evidence="3 4">CCMP1005</strain>
    </source>
</reference>
<dbReference type="AlphaFoldDB" id="K0SNW6"/>
<dbReference type="SUPFAM" id="SSF81901">
    <property type="entry name" value="HCP-like"/>
    <property type="match status" value="1"/>
</dbReference>
<comment type="similarity">
    <text evidence="1">Belongs to the sel-1 family.</text>
</comment>
<dbReference type="InterPro" id="IPR011990">
    <property type="entry name" value="TPR-like_helical_dom_sf"/>
</dbReference>
<proteinExistence type="inferred from homology"/>
<organism evidence="3 4">
    <name type="scientific">Thalassiosira oceanica</name>
    <name type="common">Marine diatom</name>
    <dbReference type="NCBI Taxonomy" id="159749"/>
    <lineage>
        <taxon>Eukaryota</taxon>
        <taxon>Sar</taxon>
        <taxon>Stramenopiles</taxon>
        <taxon>Ochrophyta</taxon>
        <taxon>Bacillariophyta</taxon>
        <taxon>Coscinodiscophyceae</taxon>
        <taxon>Thalassiosirophycidae</taxon>
        <taxon>Thalassiosirales</taxon>
        <taxon>Thalassiosiraceae</taxon>
        <taxon>Thalassiosira</taxon>
    </lineage>
</organism>
<evidence type="ECO:0000313" key="4">
    <source>
        <dbReference type="Proteomes" id="UP000266841"/>
    </source>
</evidence>
<accession>K0SNW6</accession>
<name>K0SNW6_THAOC</name>
<feature type="non-terminal residue" evidence="3">
    <location>
        <position position="1"/>
    </location>
</feature>
<dbReference type="Gene3D" id="1.25.40.10">
    <property type="entry name" value="Tetratricopeptide repeat domain"/>
    <property type="match status" value="1"/>
</dbReference>
<dbReference type="EMBL" id="AGNL01021510">
    <property type="protein sequence ID" value="EJK60117.1"/>
    <property type="molecule type" value="Genomic_DNA"/>
</dbReference>
<comment type="caution">
    <text evidence="3">The sequence shown here is derived from an EMBL/GenBank/DDBJ whole genome shotgun (WGS) entry which is preliminary data.</text>
</comment>
<dbReference type="PANTHER" id="PTHR11102:SF147">
    <property type="entry name" value="SEL1L ADAPTOR SUBUNIT OF ERAD E3 UBIQUITIN LIGASE"/>
    <property type="match status" value="1"/>
</dbReference>
<protein>
    <submittedName>
        <fullName evidence="3">Uncharacterized protein</fullName>
    </submittedName>
</protein>
<dbReference type="SMART" id="SM00671">
    <property type="entry name" value="SEL1"/>
    <property type="match status" value="2"/>
</dbReference>
<sequence>RKCCEGRQQAFRGVGAGVYYAAALKGRQADSPAFRACNVSPAVAALVRRNCSGAVITVASSKYDPTSFPDSGAAALALIQKRVDAKDPVATQRLACAYYDGDYGLQQDVPRAVELWTEAARLGDLDAHGMLGCIYWRKGVQQDVARGIRHWERAAIQGHPESRQALGAHEYGNGNKKLAVQHWMISTKMGFEGSLNKIKGMFMKGLATKAQYAEALRGGGMSRRALVDQSHELIAPLRKHPALDGAGGDRQHVRQGVQKTPAGSATDGVQGLPVIGQLS</sequence>
<dbReference type="GO" id="GO:0036503">
    <property type="term" value="P:ERAD pathway"/>
    <property type="evidence" value="ECO:0007669"/>
    <property type="project" value="TreeGrafter"/>
</dbReference>
<dbReference type="Proteomes" id="UP000266841">
    <property type="component" value="Unassembled WGS sequence"/>
</dbReference>
<dbReference type="PANTHER" id="PTHR11102">
    <property type="entry name" value="SEL-1-LIKE PROTEIN"/>
    <property type="match status" value="1"/>
</dbReference>
<dbReference type="InterPro" id="IPR006597">
    <property type="entry name" value="Sel1-like"/>
</dbReference>
<evidence type="ECO:0000256" key="1">
    <source>
        <dbReference type="ARBA" id="ARBA00038101"/>
    </source>
</evidence>
<dbReference type="GO" id="GO:0005789">
    <property type="term" value="C:endoplasmic reticulum membrane"/>
    <property type="evidence" value="ECO:0007669"/>
    <property type="project" value="TreeGrafter"/>
</dbReference>
<dbReference type="Pfam" id="PF08238">
    <property type="entry name" value="Sel1"/>
    <property type="match status" value="2"/>
</dbReference>